<organism evidence="2 3">
    <name type="scientific">Streptomyces dioscori</name>
    <dbReference type="NCBI Taxonomy" id="2109333"/>
    <lineage>
        <taxon>Bacteria</taxon>
        <taxon>Bacillati</taxon>
        <taxon>Actinomycetota</taxon>
        <taxon>Actinomycetes</taxon>
        <taxon>Kitasatosporales</taxon>
        <taxon>Streptomycetaceae</taxon>
        <taxon>Streptomyces</taxon>
        <taxon>Streptomyces aurantiacus group</taxon>
    </lineage>
</organism>
<dbReference type="EMBL" id="PYBJ01000008">
    <property type="protein sequence ID" value="PSM42514.1"/>
    <property type="molecule type" value="Genomic_DNA"/>
</dbReference>
<dbReference type="AlphaFoldDB" id="A0A2P8Q8D2"/>
<dbReference type="PROSITE" id="PS51257">
    <property type="entry name" value="PROKAR_LIPOPROTEIN"/>
    <property type="match status" value="1"/>
</dbReference>
<reference evidence="2 3" key="1">
    <citation type="submission" date="2018-03" db="EMBL/GenBank/DDBJ databases">
        <title>Streptomyces dioscori sp. nov., a novel endophytic actinobacterium isolated from bulbil of Dioscorea bulbifera L.</title>
        <authorList>
            <person name="Zhikuan W."/>
        </authorList>
    </citation>
    <scope>NUCLEOTIDE SEQUENCE [LARGE SCALE GENOMIC DNA]</scope>
    <source>
        <strain evidence="2 3">A217</strain>
    </source>
</reference>
<dbReference type="Gene3D" id="3.40.190.10">
    <property type="entry name" value="Periplasmic binding protein-like II"/>
    <property type="match status" value="2"/>
</dbReference>
<dbReference type="InterPro" id="IPR006059">
    <property type="entry name" value="SBP"/>
</dbReference>
<evidence type="ECO:0000313" key="3">
    <source>
        <dbReference type="Proteomes" id="UP000240429"/>
    </source>
</evidence>
<dbReference type="Proteomes" id="UP000240429">
    <property type="component" value="Unassembled WGS sequence"/>
</dbReference>
<sequence length="430" mass="46318">MRSPLTRRGFLAAGSGLTAATALPALSGCSALAAADSDPDTLVVHSQLGTTAPGSPTYLDSLDRFRKENPGLKVKNLVNGDDLAQVYETSRLARKEPDVVMVNLYDKTLAWTDVGATVDVKDYLDDWGLRERVLPVALDAWTDGKGRLRAFPYFATNWPVAYNRSLLDKAGVDEIPVTGDQLIAAARKLRAKGIGPVTTGGNDWTGQKLLAQVIQTFLSEDEARHVYSTGDFSGSRGAKEGIEYFVALRDAGVFVDKAQGLTSDLMTTQYNTQSAAIQSAMSSALAKVPEPVARHTEVGGWPLAEGAAHKLPTILRTYTLIGFWISPNGTKKIDAVEKFLRFMYRPETVSRFIKESGRDMALRSSTVSTDFPLVAAAQRLGDDVSQVLLPDVYVPPAATQPLITATSTSFTRGIGAARVRASLEAAYRSA</sequence>
<dbReference type="OrthoDB" id="3495561at2"/>
<keyword evidence="1" id="KW-0732">Signal</keyword>
<proteinExistence type="predicted"/>
<feature type="chain" id="PRO_5038555774" evidence="1">
    <location>
        <begin position="34"/>
        <end position="430"/>
    </location>
</feature>
<gene>
    <name evidence="2" type="ORF">C6Y14_14995</name>
</gene>
<keyword evidence="3" id="KW-1185">Reference proteome</keyword>
<accession>A0A2P8Q8D2</accession>
<dbReference type="RefSeq" id="WP_107017151.1">
    <property type="nucleotide sequence ID" value="NZ_KZ679042.1"/>
</dbReference>
<dbReference type="PROSITE" id="PS51318">
    <property type="entry name" value="TAT"/>
    <property type="match status" value="1"/>
</dbReference>
<comment type="caution">
    <text evidence="2">The sequence shown here is derived from an EMBL/GenBank/DDBJ whole genome shotgun (WGS) entry which is preliminary data.</text>
</comment>
<name>A0A2P8Q8D2_9ACTN</name>
<dbReference type="SUPFAM" id="SSF53850">
    <property type="entry name" value="Periplasmic binding protein-like II"/>
    <property type="match status" value="1"/>
</dbReference>
<dbReference type="PANTHER" id="PTHR43649">
    <property type="entry name" value="ARABINOSE-BINDING PROTEIN-RELATED"/>
    <property type="match status" value="1"/>
</dbReference>
<dbReference type="Pfam" id="PF01547">
    <property type="entry name" value="SBP_bac_1"/>
    <property type="match status" value="1"/>
</dbReference>
<evidence type="ECO:0000313" key="2">
    <source>
        <dbReference type="EMBL" id="PSM42514.1"/>
    </source>
</evidence>
<protein>
    <submittedName>
        <fullName evidence="2">ABC transporter substrate-binding protein</fullName>
    </submittedName>
</protein>
<dbReference type="PANTHER" id="PTHR43649:SF30">
    <property type="entry name" value="ABC TRANSPORTER SUBSTRATE-BINDING PROTEIN"/>
    <property type="match status" value="1"/>
</dbReference>
<evidence type="ECO:0000256" key="1">
    <source>
        <dbReference type="SAM" id="SignalP"/>
    </source>
</evidence>
<feature type="signal peptide" evidence="1">
    <location>
        <begin position="1"/>
        <end position="33"/>
    </location>
</feature>
<dbReference type="InterPro" id="IPR050490">
    <property type="entry name" value="Bact_solute-bd_prot1"/>
</dbReference>
<dbReference type="InterPro" id="IPR006311">
    <property type="entry name" value="TAT_signal"/>
</dbReference>